<sequence length="121" mass="13304">MAGSWNKLKKSLSLKLSSHSVPSLPRSPDIPRNDVVRSPSSRSSSSSSSTSRFSRSFSTRSSKDLLGVFNSGSSMFAGNSLRQYCRRDEFSRRDVWSQLVSTAPVVSSKTGHYLLCYGTES</sequence>
<comment type="caution">
    <text evidence="2">The sequence shown here is derived from an EMBL/GenBank/DDBJ whole genome shotgun (WGS) entry which is preliminary data.</text>
</comment>
<dbReference type="AlphaFoldDB" id="A0A438HTW0"/>
<dbReference type="EMBL" id="QGNW01000179">
    <property type="protein sequence ID" value="RVW87902.1"/>
    <property type="molecule type" value="Genomic_DNA"/>
</dbReference>
<protein>
    <submittedName>
        <fullName evidence="2">Uncharacterized protein</fullName>
    </submittedName>
</protein>
<feature type="region of interest" description="Disordered" evidence="1">
    <location>
        <begin position="13"/>
        <end position="59"/>
    </location>
</feature>
<organism evidence="2 3">
    <name type="scientific">Vitis vinifera</name>
    <name type="common">Grape</name>
    <dbReference type="NCBI Taxonomy" id="29760"/>
    <lineage>
        <taxon>Eukaryota</taxon>
        <taxon>Viridiplantae</taxon>
        <taxon>Streptophyta</taxon>
        <taxon>Embryophyta</taxon>
        <taxon>Tracheophyta</taxon>
        <taxon>Spermatophyta</taxon>
        <taxon>Magnoliopsida</taxon>
        <taxon>eudicotyledons</taxon>
        <taxon>Gunneridae</taxon>
        <taxon>Pentapetalae</taxon>
        <taxon>rosids</taxon>
        <taxon>Vitales</taxon>
        <taxon>Vitaceae</taxon>
        <taxon>Viteae</taxon>
        <taxon>Vitis</taxon>
    </lineage>
</organism>
<reference evidence="2 3" key="1">
    <citation type="journal article" date="2018" name="PLoS Genet.">
        <title>Population sequencing reveals clonal diversity and ancestral inbreeding in the grapevine cultivar Chardonnay.</title>
        <authorList>
            <person name="Roach M.J."/>
            <person name="Johnson D.L."/>
            <person name="Bohlmann J."/>
            <person name="van Vuuren H.J."/>
            <person name="Jones S.J."/>
            <person name="Pretorius I.S."/>
            <person name="Schmidt S.A."/>
            <person name="Borneman A.R."/>
        </authorList>
    </citation>
    <scope>NUCLEOTIDE SEQUENCE [LARGE SCALE GENOMIC DNA]</scope>
    <source>
        <strain evidence="3">cv. Chardonnay</strain>
        <tissue evidence="2">Leaf</tissue>
    </source>
</reference>
<evidence type="ECO:0000313" key="2">
    <source>
        <dbReference type="EMBL" id="RVW87902.1"/>
    </source>
</evidence>
<gene>
    <name evidence="2" type="ORF">CK203_039759</name>
</gene>
<evidence type="ECO:0000313" key="3">
    <source>
        <dbReference type="Proteomes" id="UP000288805"/>
    </source>
</evidence>
<feature type="compositionally biased region" description="Low complexity" evidence="1">
    <location>
        <begin position="37"/>
        <end position="59"/>
    </location>
</feature>
<accession>A0A438HTW0</accession>
<dbReference type="Proteomes" id="UP000288805">
    <property type="component" value="Unassembled WGS sequence"/>
</dbReference>
<proteinExistence type="predicted"/>
<evidence type="ECO:0000256" key="1">
    <source>
        <dbReference type="SAM" id="MobiDB-lite"/>
    </source>
</evidence>
<name>A0A438HTW0_VITVI</name>